<dbReference type="InterPro" id="IPR051122">
    <property type="entry name" value="SDR_DHRS6-like"/>
</dbReference>
<dbReference type="PRINTS" id="PR00081">
    <property type="entry name" value="GDHRDH"/>
</dbReference>
<dbReference type="RefSeq" id="WP_188805305.1">
    <property type="nucleotide sequence ID" value="NZ_BAAAOU010000004.1"/>
</dbReference>
<evidence type="ECO:0000256" key="2">
    <source>
        <dbReference type="ARBA" id="ARBA00023002"/>
    </source>
</evidence>
<proteinExistence type="inferred from homology"/>
<dbReference type="Pfam" id="PF13561">
    <property type="entry name" value="adh_short_C2"/>
    <property type="match status" value="1"/>
</dbReference>
<dbReference type="EMBL" id="BMLQ01000003">
    <property type="protein sequence ID" value="GGO43719.1"/>
    <property type="molecule type" value="Genomic_DNA"/>
</dbReference>
<dbReference type="SUPFAM" id="SSF51735">
    <property type="entry name" value="NAD(P)-binding Rossmann-fold domains"/>
    <property type="match status" value="1"/>
</dbReference>
<dbReference type="InterPro" id="IPR002347">
    <property type="entry name" value="SDR_fam"/>
</dbReference>
<evidence type="ECO:0000313" key="4">
    <source>
        <dbReference type="Proteomes" id="UP000642509"/>
    </source>
</evidence>
<protein>
    <submittedName>
        <fullName evidence="3">Short-chain dehydrogenase</fullName>
    </submittedName>
</protein>
<dbReference type="PANTHER" id="PTHR43477:SF1">
    <property type="entry name" value="DIHYDROANTICAPSIN 7-DEHYDROGENASE"/>
    <property type="match status" value="1"/>
</dbReference>
<dbReference type="CDD" id="cd05233">
    <property type="entry name" value="SDR_c"/>
    <property type="match status" value="1"/>
</dbReference>
<organism evidence="3 4">
    <name type="scientific">Citricoccus zhacaiensis</name>
    <dbReference type="NCBI Taxonomy" id="489142"/>
    <lineage>
        <taxon>Bacteria</taxon>
        <taxon>Bacillati</taxon>
        <taxon>Actinomycetota</taxon>
        <taxon>Actinomycetes</taxon>
        <taxon>Micrococcales</taxon>
        <taxon>Micrococcaceae</taxon>
        <taxon>Citricoccus</taxon>
    </lineage>
</organism>
<comment type="caution">
    <text evidence="3">The sequence shown here is derived from an EMBL/GenBank/DDBJ whole genome shotgun (WGS) entry which is preliminary data.</text>
</comment>
<comment type="similarity">
    <text evidence="1">Belongs to the short-chain dehydrogenases/reductases (SDR) family.</text>
</comment>
<name>A0ABQ2LVK7_9MICC</name>
<reference evidence="4" key="1">
    <citation type="journal article" date="2019" name="Int. J. Syst. Evol. Microbiol.">
        <title>The Global Catalogue of Microorganisms (GCM) 10K type strain sequencing project: providing services to taxonomists for standard genome sequencing and annotation.</title>
        <authorList>
            <consortium name="The Broad Institute Genomics Platform"/>
            <consortium name="The Broad Institute Genome Sequencing Center for Infectious Disease"/>
            <person name="Wu L."/>
            <person name="Ma J."/>
        </authorList>
    </citation>
    <scope>NUCLEOTIDE SEQUENCE [LARGE SCALE GENOMIC DNA]</scope>
    <source>
        <strain evidence="4">CGMCC 1.7064</strain>
    </source>
</reference>
<dbReference type="PANTHER" id="PTHR43477">
    <property type="entry name" value="DIHYDROANTICAPSIN 7-DEHYDROGENASE"/>
    <property type="match status" value="1"/>
</dbReference>
<gene>
    <name evidence="3" type="ORF">GCM10010977_12510</name>
</gene>
<sequence length="262" mass="27090">MSTPTVKSYEDSAVVIAGGSSGVGLASAQKFLEAGVTRVALVSRNPERGQAARDRVAALNPQANVVFLPADLDHPQQVQEAVTAAHDRLGAIDVLVSSVAASYRPELLHTIDPEDFVSIINRQALPPMYLTRAVLPLMQAQGGGSIINIASDAAKVPTPGETVLGAAMAAITMFTRTAAMEAKRNGIRVNALTPSLIAGTPTADRVLTDGFSKTLFEKASRMAHLGVAEPDDLAEMVLFLGGPGAARLTGQVISVNGGISAG</sequence>
<evidence type="ECO:0000256" key="1">
    <source>
        <dbReference type="ARBA" id="ARBA00006484"/>
    </source>
</evidence>
<keyword evidence="4" id="KW-1185">Reference proteome</keyword>
<keyword evidence="2" id="KW-0560">Oxidoreductase</keyword>
<accession>A0ABQ2LVK7</accession>
<dbReference type="Proteomes" id="UP000642509">
    <property type="component" value="Unassembled WGS sequence"/>
</dbReference>
<dbReference type="Gene3D" id="3.40.50.720">
    <property type="entry name" value="NAD(P)-binding Rossmann-like Domain"/>
    <property type="match status" value="1"/>
</dbReference>
<dbReference type="InterPro" id="IPR036291">
    <property type="entry name" value="NAD(P)-bd_dom_sf"/>
</dbReference>
<evidence type="ECO:0000313" key="3">
    <source>
        <dbReference type="EMBL" id="GGO43719.1"/>
    </source>
</evidence>